<dbReference type="EMBL" id="KZ350784">
    <property type="protein sequence ID" value="PIO63547.1"/>
    <property type="molecule type" value="Genomic_DNA"/>
</dbReference>
<reference evidence="2 3" key="1">
    <citation type="submission" date="2015-09" db="EMBL/GenBank/DDBJ databases">
        <title>Draft genome of the parasitic nematode Teladorsagia circumcincta isolate WARC Sus (inbred).</title>
        <authorList>
            <person name="Mitreva M."/>
        </authorList>
    </citation>
    <scope>NUCLEOTIDE SEQUENCE [LARGE SCALE GENOMIC DNA]</scope>
    <source>
        <strain evidence="2 3">S</strain>
    </source>
</reference>
<dbReference type="PANTHER" id="PTHR11365">
    <property type="entry name" value="5-OXOPROLINASE RELATED"/>
    <property type="match status" value="1"/>
</dbReference>
<dbReference type="AlphaFoldDB" id="A0A2G9U044"/>
<feature type="non-terminal residue" evidence="2">
    <location>
        <position position="1"/>
    </location>
</feature>
<evidence type="ECO:0000313" key="2">
    <source>
        <dbReference type="EMBL" id="PIO63547.1"/>
    </source>
</evidence>
<dbReference type="GO" id="GO:0005829">
    <property type="term" value="C:cytosol"/>
    <property type="evidence" value="ECO:0007669"/>
    <property type="project" value="TreeGrafter"/>
</dbReference>
<proteinExistence type="predicted"/>
<dbReference type="PANTHER" id="PTHR11365:SF2">
    <property type="entry name" value="5-OXOPROLINASE"/>
    <property type="match status" value="1"/>
</dbReference>
<evidence type="ECO:0000313" key="3">
    <source>
        <dbReference type="Proteomes" id="UP000230423"/>
    </source>
</evidence>
<sequence length="69" mass="7416">GGFQETAVYDISNLLGGHHIKGPAMIIDKNSTIVVEPFCSATITQDGSIRLNVASKREENITTKLSSQI</sequence>
<dbReference type="GO" id="GO:0017168">
    <property type="term" value="F:5-oxoprolinase (ATP-hydrolyzing) activity"/>
    <property type="evidence" value="ECO:0007669"/>
    <property type="project" value="TreeGrafter"/>
</dbReference>
<feature type="domain" description="Acetophenone carboxylase-like C-terminal" evidence="1">
    <location>
        <begin position="3"/>
        <end position="42"/>
    </location>
</feature>
<dbReference type="GO" id="GO:0006749">
    <property type="term" value="P:glutathione metabolic process"/>
    <property type="evidence" value="ECO:0007669"/>
    <property type="project" value="TreeGrafter"/>
</dbReference>
<accession>A0A2G9U044</accession>
<dbReference type="Proteomes" id="UP000230423">
    <property type="component" value="Unassembled WGS sequence"/>
</dbReference>
<organism evidence="2 3">
    <name type="scientific">Teladorsagia circumcincta</name>
    <name type="common">Brown stomach worm</name>
    <name type="synonym">Ostertagia circumcincta</name>
    <dbReference type="NCBI Taxonomy" id="45464"/>
    <lineage>
        <taxon>Eukaryota</taxon>
        <taxon>Metazoa</taxon>
        <taxon>Ecdysozoa</taxon>
        <taxon>Nematoda</taxon>
        <taxon>Chromadorea</taxon>
        <taxon>Rhabditida</taxon>
        <taxon>Rhabditina</taxon>
        <taxon>Rhabditomorpha</taxon>
        <taxon>Strongyloidea</taxon>
        <taxon>Trichostrongylidae</taxon>
        <taxon>Teladorsagia</taxon>
    </lineage>
</organism>
<gene>
    <name evidence="2" type="ORF">TELCIR_14854</name>
</gene>
<dbReference type="OrthoDB" id="3643at2759"/>
<evidence type="ECO:0000259" key="1">
    <source>
        <dbReference type="Pfam" id="PF19278"/>
    </source>
</evidence>
<protein>
    <recommendedName>
        <fullName evidence="1">Acetophenone carboxylase-like C-terminal domain-containing protein</fullName>
    </recommendedName>
</protein>
<name>A0A2G9U044_TELCI</name>
<dbReference type="Pfam" id="PF19278">
    <property type="entry name" value="Hydant_A_C"/>
    <property type="match status" value="1"/>
</dbReference>
<keyword evidence="3" id="KW-1185">Reference proteome</keyword>
<dbReference type="InterPro" id="IPR049517">
    <property type="entry name" value="ACX-like_C"/>
</dbReference>
<dbReference type="InterPro" id="IPR045079">
    <property type="entry name" value="Oxoprolinase-like"/>
</dbReference>